<dbReference type="EMBL" id="BAAAYL010000001">
    <property type="protein sequence ID" value="GAA3380567.1"/>
    <property type="molecule type" value="Genomic_DNA"/>
</dbReference>
<dbReference type="Gene3D" id="1.10.600.10">
    <property type="entry name" value="Farnesyl Diphosphate Synthase"/>
    <property type="match status" value="1"/>
</dbReference>
<reference evidence="3" key="3">
    <citation type="submission" date="2023-12" db="EMBL/GenBank/DDBJ databases">
        <authorList>
            <person name="Sun Q."/>
            <person name="Inoue M."/>
        </authorList>
    </citation>
    <scope>NUCLEOTIDE SEQUENCE</scope>
    <source>
        <strain evidence="3">JCM 9651</strain>
    </source>
</reference>
<reference evidence="3" key="1">
    <citation type="journal article" date="2014" name="Int. J. Syst. Evol. Microbiol.">
        <title>Complete genome of a new Firmicutes species belonging to the dominant human colonic microbiota ('Ruminococcus bicirculans') reveals two chromosomes and a selective capacity to utilize plant glucans.</title>
        <authorList>
            <consortium name="NISC Comparative Sequencing Program"/>
            <person name="Wegmann U."/>
            <person name="Louis P."/>
            <person name="Goesmann A."/>
            <person name="Henrissat B."/>
            <person name="Duncan S.H."/>
            <person name="Flint H.J."/>
        </authorList>
    </citation>
    <scope>NUCLEOTIDE SEQUENCE</scope>
    <source>
        <strain evidence="3">JCM 9651</strain>
    </source>
</reference>
<comment type="caution">
    <text evidence="3">The sequence shown here is derived from an EMBL/GenBank/DDBJ whole genome shotgun (WGS) entry which is preliminary data.</text>
</comment>
<organism evidence="3 5">
    <name type="scientific">Streptomyces sannanensis</name>
    <dbReference type="NCBI Taxonomy" id="285536"/>
    <lineage>
        <taxon>Bacteria</taxon>
        <taxon>Bacillati</taxon>
        <taxon>Actinomycetota</taxon>
        <taxon>Actinomycetes</taxon>
        <taxon>Kitasatosporales</taxon>
        <taxon>Streptomycetaceae</taxon>
        <taxon>Streptomyces</taxon>
    </lineage>
</organism>
<dbReference type="SUPFAM" id="SSF48239">
    <property type="entry name" value="Terpenoid cyclases/Protein prenyltransferases"/>
    <property type="match status" value="1"/>
</dbReference>
<feature type="domain" description="Squalene cyclase C-terminal" evidence="2">
    <location>
        <begin position="587"/>
        <end position="694"/>
    </location>
</feature>
<dbReference type="Pfam" id="PF13243">
    <property type="entry name" value="SQHop_cyclase_C"/>
    <property type="match status" value="1"/>
</dbReference>
<dbReference type="RefSeq" id="WP_345033593.1">
    <property type="nucleotide sequence ID" value="NZ_BAAAYL010000001.1"/>
</dbReference>
<evidence type="ECO:0000313" key="4">
    <source>
        <dbReference type="EMBL" id="GAA3380567.1"/>
    </source>
</evidence>
<proteinExistence type="predicted"/>
<evidence type="ECO:0000259" key="2">
    <source>
        <dbReference type="Pfam" id="PF13243"/>
    </source>
</evidence>
<dbReference type="Gene3D" id="1.50.10.20">
    <property type="match status" value="1"/>
</dbReference>
<evidence type="ECO:0000313" key="3">
    <source>
        <dbReference type="EMBL" id="GAA3367128.1"/>
    </source>
</evidence>
<name>A0ABP6S370_9ACTN</name>
<dbReference type="EMBL" id="BAAAYL010000001">
    <property type="protein sequence ID" value="GAA3367128.1"/>
    <property type="molecule type" value="Genomic_DNA"/>
</dbReference>
<sequence length="770" mass="82851">MAGFVAPSASAAEVELLACWGAFITLVDDVFDRDLQHASPAEVRAVLQPLVAVVAGAGTGTAPAAAALEDLWQRTAVGTVPDWRRRFAASYASFAEATCEEARWRETGYMPSVQEYVRLRRRTITVAPLLLVAQRCLSAWPDAEGLHDICADVVAWTNDLFDAGSEQAGQVGLVDVLARERGVDRGEAAETARAMIEERLDDFDGLAGQLAAGWCVEGARSRVETVRTFLDGAVAWQYESRRYRATLPSQRVSEGVRADPVETAVVRLERRLALVVAPGGAVPDRCASRVLETALFLALLRTRGTHRDEQRQLASYLERRRGDADLLDALLIDACLRPHTLPADAADAAVDCVAGESVHGVGGRGRLKRSMLHAVLHVLGGLRLNAQDTPDPAPTNALSTFSTIHLLAVRVFYAQVTGYPHTVSTGERFQLADLLDDDQGRLLWEASAATELLGLNALQSYRPGHPVIDRAITGLLHARDSDGGMPFLDSQDVWLSAVGGLAFLGRPALRRYTARMGEFVAAWQAADGGWPFASGVRQTDVDTAARCMEFLQALDADRYRHHLDRGAAYLAVTAGPDGGFPTWLEGDDPDLDMTAGAVIALATRGPSCTRLVTAATRFIVDAQRPDGTWTPSWTLSESSVILRAVDALQAARGTPGIDSVRLTAAITRAAARLTATQQPDGGWGHTPDNASDALSTAQAIPVTARYGPPHVTPAATAYLLSQQDETGRFPAPPDQVGPRPMPFDFPVVADLHTLAALTRVRFVQRQRRAA</sequence>
<evidence type="ECO:0000256" key="1">
    <source>
        <dbReference type="ARBA" id="ARBA00022723"/>
    </source>
</evidence>
<keyword evidence="5" id="KW-1185">Reference proteome</keyword>
<evidence type="ECO:0000313" key="5">
    <source>
        <dbReference type="Proteomes" id="UP001499990"/>
    </source>
</evidence>
<dbReference type="InterPro" id="IPR008930">
    <property type="entry name" value="Terpenoid_cyclase/PrenylTrfase"/>
</dbReference>
<dbReference type="Pfam" id="PF19086">
    <property type="entry name" value="Terpene_syn_C_2"/>
    <property type="match status" value="1"/>
</dbReference>
<dbReference type="InterPro" id="IPR032696">
    <property type="entry name" value="SQ_cyclase_C"/>
</dbReference>
<accession>A0ABP6S370</accession>
<dbReference type="SUPFAM" id="SSF48576">
    <property type="entry name" value="Terpenoid synthases"/>
    <property type="match status" value="1"/>
</dbReference>
<dbReference type="Proteomes" id="UP001499990">
    <property type="component" value="Unassembled WGS sequence"/>
</dbReference>
<dbReference type="InterPro" id="IPR008949">
    <property type="entry name" value="Isoprenoid_synthase_dom_sf"/>
</dbReference>
<protein>
    <recommendedName>
        <fullName evidence="2">Squalene cyclase C-terminal domain-containing protein</fullName>
    </recommendedName>
</protein>
<gene>
    <name evidence="3" type="ORF">GCM10020367_00120</name>
    <name evidence="4" type="ORF">GCM10020367_68720</name>
</gene>
<keyword evidence="1" id="KW-0479">Metal-binding</keyword>
<reference evidence="5" key="2">
    <citation type="journal article" date="2019" name="Int. J. Syst. Evol. Microbiol.">
        <title>The Global Catalogue of Microorganisms (GCM) 10K type strain sequencing project: providing services to taxonomists for standard genome sequencing and annotation.</title>
        <authorList>
            <consortium name="The Broad Institute Genomics Platform"/>
            <consortium name="The Broad Institute Genome Sequencing Center for Infectious Disease"/>
            <person name="Wu L."/>
            <person name="Ma J."/>
        </authorList>
    </citation>
    <scope>NUCLEOTIDE SEQUENCE [LARGE SCALE GENOMIC DNA]</scope>
    <source>
        <strain evidence="5">JCM 9651</strain>
    </source>
</reference>